<dbReference type="Proteomes" id="UP000284892">
    <property type="component" value="Unassembled WGS sequence"/>
</dbReference>
<organism evidence="1 2">
    <name type="scientific">Ichthyenterobacterium magnum</name>
    <dbReference type="NCBI Taxonomy" id="1230530"/>
    <lineage>
        <taxon>Bacteria</taxon>
        <taxon>Pseudomonadati</taxon>
        <taxon>Bacteroidota</taxon>
        <taxon>Flavobacteriia</taxon>
        <taxon>Flavobacteriales</taxon>
        <taxon>Flavobacteriaceae</taxon>
        <taxon>Ichthyenterobacterium</taxon>
    </lineage>
</organism>
<sequence length="191" mass="21780">MKKLFITFLTATCIACGDDPLPKPKGFLRLDYNKANYKVTDLPIPFSFEKNELANKIATIKVDKSKSSYGLDINYPSLKGTIYLTYKKVTKDNLIALLRDAQNMTQKHVSKADGIEGDLYKNPKHEVYGMFYEVGGNAASQSQFYVTDSLNHFLSGSLYFYAKPNFDSIYPAAEYLKKDIKHIMETIKWKK</sequence>
<name>A0A420DWF8_9FLAO</name>
<dbReference type="RefSeq" id="WP_120199772.1">
    <property type="nucleotide sequence ID" value="NZ_RAQJ01000001.1"/>
</dbReference>
<dbReference type="EMBL" id="RAQJ01000001">
    <property type="protein sequence ID" value="RKE98567.1"/>
    <property type="molecule type" value="Genomic_DNA"/>
</dbReference>
<evidence type="ECO:0000313" key="2">
    <source>
        <dbReference type="Proteomes" id="UP000284892"/>
    </source>
</evidence>
<evidence type="ECO:0000313" key="1">
    <source>
        <dbReference type="EMBL" id="RKE98567.1"/>
    </source>
</evidence>
<accession>A0A420DWF8</accession>
<gene>
    <name evidence="1" type="ORF">BXY80_0657</name>
</gene>
<proteinExistence type="predicted"/>
<dbReference type="InterPro" id="IPR019850">
    <property type="entry name" value="GldD-like"/>
</dbReference>
<comment type="caution">
    <text evidence="1">The sequence shown here is derived from an EMBL/GenBank/DDBJ whole genome shotgun (WGS) entry which is preliminary data.</text>
</comment>
<dbReference type="Pfam" id="PF25593">
    <property type="entry name" value="GldD_lipo"/>
    <property type="match status" value="1"/>
</dbReference>
<reference evidence="1 2" key="1">
    <citation type="submission" date="2018-09" db="EMBL/GenBank/DDBJ databases">
        <title>Genomic Encyclopedia of Archaeal and Bacterial Type Strains, Phase II (KMG-II): from individual species to whole genera.</title>
        <authorList>
            <person name="Goeker M."/>
        </authorList>
    </citation>
    <scope>NUCLEOTIDE SEQUENCE [LARGE SCALE GENOMIC DNA]</scope>
    <source>
        <strain evidence="1 2">DSM 26283</strain>
    </source>
</reference>
<keyword evidence="2" id="KW-1185">Reference proteome</keyword>
<dbReference type="OrthoDB" id="679501at2"/>
<protein>
    <submittedName>
        <fullName evidence="1">Protein involved in gliding motility GldD</fullName>
    </submittedName>
</protein>
<dbReference type="NCBIfam" id="TIGR03512">
    <property type="entry name" value="GldD_lipo"/>
    <property type="match status" value="1"/>
</dbReference>
<dbReference type="AlphaFoldDB" id="A0A420DWF8"/>